<dbReference type="EMBL" id="JBEPSB010000001">
    <property type="protein sequence ID" value="MET4559087.1"/>
    <property type="molecule type" value="Genomic_DNA"/>
</dbReference>
<feature type="transmembrane region" description="Helical" evidence="1">
    <location>
        <begin position="163"/>
        <end position="186"/>
    </location>
</feature>
<feature type="transmembrane region" description="Helical" evidence="1">
    <location>
        <begin position="131"/>
        <end position="151"/>
    </location>
</feature>
<accession>A0ABV2PDT4</accession>
<feature type="transmembrane region" description="Helical" evidence="1">
    <location>
        <begin position="48"/>
        <end position="67"/>
    </location>
</feature>
<reference evidence="2 3" key="1">
    <citation type="submission" date="2024-06" db="EMBL/GenBank/DDBJ databases">
        <title>Sorghum-associated microbial communities from plants grown in Nebraska, USA.</title>
        <authorList>
            <person name="Schachtman D."/>
        </authorList>
    </citation>
    <scope>NUCLEOTIDE SEQUENCE [LARGE SCALE GENOMIC DNA]</scope>
    <source>
        <strain evidence="2 3">736</strain>
    </source>
</reference>
<comment type="caution">
    <text evidence="2">The sequence shown here is derived from an EMBL/GenBank/DDBJ whole genome shotgun (WGS) entry which is preliminary data.</text>
</comment>
<evidence type="ECO:0000313" key="2">
    <source>
        <dbReference type="EMBL" id="MET4559087.1"/>
    </source>
</evidence>
<dbReference type="RefSeq" id="WP_107947854.1">
    <property type="nucleotide sequence ID" value="NZ_CP073713.1"/>
</dbReference>
<gene>
    <name evidence="2" type="ORF">ABIA69_000230</name>
</gene>
<keyword evidence="3" id="KW-1185">Reference proteome</keyword>
<keyword evidence="1" id="KW-0472">Membrane</keyword>
<dbReference type="InterPro" id="IPR021205">
    <property type="entry name" value="Lanti_perm_SpaE/MutE/EpiE-like"/>
</dbReference>
<dbReference type="NCBIfam" id="TIGR03732">
    <property type="entry name" value="lanti_perm_MutE"/>
    <property type="match status" value="1"/>
</dbReference>
<sequence length="244" mass="27109">MLPHVMKAERLKWKRTFIPTLVWLTPIVTLLLSAVLMGGSFFQTGAYNWWYTMLLPGALTICCALIVEKDSKLKYHSILAMPIDIKTIWLGKIFACSAWLLLITVVFFIGITAGGMILFGNRISIESSLTGSFLIFVTLLWQIPLCLFLAAKFGTYMAILVNLVGNIVGVAAFADGGLWFTFPYAITARLLCPTLHIMPNGLPVQDGSELLSTGVIVPGVIIALIWFVCLTFLTARWFQRREAK</sequence>
<dbReference type="CDD" id="cd21807">
    <property type="entry name" value="ABC-2_lan_permease_MutE_EpiE-like"/>
    <property type="match status" value="1"/>
</dbReference>
<keyword evidence="1" id="KW-0812">Transmembrane</keyword>
<feature type="transmembrane region" description="Helical" evidence="1">
    <location>
        <begin position="88"/>
        <end position="119"/>
    </location>
</feature>
<evidence type="ECO:0000256" key="1">
    <source>
        <dbReference type="SAM" id="Phobius"/>
    </source>
</evidence>
<organism evidence="2 3">
    <name type="scientific">Lysinibacillus parviboronicapiens</name>
    <dbReference type="NCBI Taxonomy" id="436516"/>
    <lineage>
        <taxon>Bacteria</taxon>
        <taxon>Bacillati</taxon>
        <taxon>Bacillota</taxon>
        <taxon>Bacilli</taxon>
        <taxon>Bacillales</taxon>
        <taxon>Bacillaceae</taxon>
        <taxon>Lysinibacillus</taxon>
    </lineage>
</organism>
<name>A0ABV2PDT4_9BACI</name>
<keyword evidence="1" id="KW-1133">Transmembrane helix</keyword>
<protein>
    <submittedName>
        <fullName evidence="2">Lantibiotic protection ABC transporter MutE/EpiE family permease subunit</fullName>
    </submittedName>
</protein>
<proteinExistence type="predicted"/>
<feature type="transmembrane region" description="Helical" evidence="1">
    <location>
        <begin position="21"/>
        <end position="42"/>
    </location>
</feature>
<evidence type="ECO:0000313" key="3">
    <source>
        <dbReference type="Proteomes" id="UP001549363"/>
    </source>
</evidence>
<dbReference type="Proteomes" id="UP001549363">
    <property type="component" value="Unassembled WGS sequence"/>
</dbReference>
<feature type="transmembrane region" description="Helical" evidence="1">
    <location>
        <begin position="215"/>
        <end position="238"/>
    </location>
</feature>